<evidence type="ECO:0000313" key="2">
    <source>
        <dbReference type="EMBL" id="RAL02888.1"/>
    </source>
</evidence>
<evidence type="ECO:0000256" key="1">
    <source>
        <dbReference type="ARBA" id="ARBA00022723"/>
    </source>
</evidence>
<dbReference type="GO" id="GO:0046872">
    <property type="term" value="F:metal ion binding"/>
    <property type="evidence" value="ECO:0007669"/>
    <property type="project" value="UniProtKB-KW"/>
</dbReference>
<organism evidence="2 3">
    <name type="scientific">Aspergillus ibericus CBS 121593</name>
    <dbReference type="NCBI Taxonomy" id="1448316"/>
    <lineage>
        <taxon>Eukaryota</taxon>
        <taxon>Fungi</taxon>
        <taxon>Dikarya</taxon>
        <taxon>Ascomycota</taxon>
        <taxon>Pezizomycotina</taxon>
        <taxon>Eurotiomycetes</taxon>
        <taxon>Eurotiomycetidae</taxon>
        <taxon>Eurotiales</taxon>
        <taxon>Aspergillaceae</taxon>
        <taxon>Aspergillus</taxon>
        <taxon>Aspergillus subgen. Circumdati</taxon>
    </lineage>
</organism>
<evidence type="ECO:0000313" key="3">
    <source>
        <dbReference type="Proteomes" id="UP000249402"/>
    </source>
</evidence>
<reference evidence="2 3" key="1">
    <citation type="submission" date="2018-02" db="EMBL/GenBank/DDBJ databases">
        <title>The genomes of Aspergillus section Nigri reveals drivers in fungal speciation.</title>
        <authorList>
            <consortium name="DOE Joint Genome Institute"/>
            <person name="Vesth T.C."/>
            <person name="Nybo J."/>
            <person name="Theobald S."/>
            <person name="Brandl J."/>
            <person name="Frisvad J.C."/>
            <person name="Nielsen K.F."/>
            <person name="Lyhne E.K."/>
            <person name="Kogle M.E."/>
            <person name="Kuo A."/>
            <person name="Riley R."/>
            <person name="Clum A."/>
            <person name="Nolan M."/>
            <person name="Lipzen A."/>
            <person name="Salamov A."/>
            <person name="Henrissat B."/>
            <person name="Wiebenga A."/>
            <person name="De vries R.P."/>
            <person name="Grigoriev I.V."/>
            <person name="Mortensen U.H."/>
            <person name="Andersen M.R."/>
            <person name="Baker S.E."/>
        </authorList>
    </citation>
    <scope>NUCLEOTIDE SEQUENCE [LARGE SCALE GENOMIC DNA]</scope>
    <source>
        <strain evidence="2 3">CBS 121593</strain>
    </source>
</reference>
<dbReference type="RefSeq" id="XP_025577215.1">
    <property type="nucleotide sequence ID" value="XM_025721325.1"/>
</dbReference>
<dbReference type="Proteomes" id="UP000249402">
    <property type="component" value="Unassembled WGS sequence"/>
</dbReference>
<keyword evidence="1" id="KW-0479">Metal-binding</keyword>
<accession>A0A395H7N0</accession>
<proteinExistence type="predicted"/>
<protein>
    <recommendedName>
        <fullName evidence="4">Damage-inducible protein DinB</fullName>
    </recommendedName>
</protein>
<keyword evidence="3" id="KW-1185">Reference proteome</keyword>
<dbReference type="InterPro" id="IPR007837">
    <property type="entry name" value="DinB"/>
</dbReference>
<name>A0A395H7N0_9EURO</name>
<dbReference type="PANTHER" id="PTHR37302:SF1">
    <property type="entry name" value="PROTEIN DINB"/>
    <property type="match status" value="1"/>
</dbReference>
<dbReference type="GeneID" id="37226190"/>
<dbReference type="Pfam" id="PF05163">
    <property type="entry name" value="DinB"/>
    <property type="match status" value="1"/>
</dbReference>
<dbReference type="InterPro" id="IPR034660">
    <property type="entry name" value="DinB/YfiT-like"/>
</dbReference>
<dbReference type="AlphaFoldDB" id="A0A395H7N0"/>
<dbReference type="OrthoDB" id="4789218at2759"/>
<dbReference type="EMBL" id="KZ824429">
    <property type="protein sequence ID" value="RAL02888.1"/>
    <property type="molecule type" value="Genomic_DNA"/>
</dbReference>
<dbReference type="VEuPathDB" id="FungiDB:BO80DRAFT_443139"/>
<gene>
    <name evidence="2" type="ORF">BO80DRAFT_443139</name>
</gene>
<dbReference type="PANTHER" id="PTHR37302">
    <property type="entry name" value="SLR1116 PROTEIN"/>
    <property type="match status" value="1"/>
</dbReference>
<evidence type="ECO:0008006" key="4">
    <source>
        <dbReference type="Google" id="ProtNLM"/>
    </source>
</evidence>
<dbReference type="Gene3D" id="1.20.120.450">
    <property type="entry name" value="dinb family like domain"/>
    <property type="match status" value="1"/>
</dbReference>
<sequence>MLTTSTALTLAKHNHWADQVLFHAIQTTLFDTLLGTLNHNHQVDLIWRAHLLSTPHGFTHRRGLLCPNFPDLIHHQMELNQWYIDWAGQQDEKSLSVKGKFTYVNGTQAEMARGEMFLHVVTHKMYHRGWVAQMFFGFGVCPPEMDFGVFLGERV</sequence>
<dbReference type="SUPFAM" id="SSF109854">
    <property type="entry name" value="DinB/YfiT-like putative metalloenzymes"/>
    <property type="match status" value="1"/>
</dbReference>